<gene>
    <name evidence="2" type="ORF">HDIA_2846</name>
</gene>
<dbReference type="AlphaFoldDB" id="A0A2C9D7U5"/>
<sequence>MVYFIRERLLPKSVSVVFAGLLFLLIWAALVIVMSVSTLALYALSEHPVFMSINQNAGLIAAAIGASGFAIAAFARD</sequence>
<proteinExistence type="predicted"/>
<protein>
    <submittedName>
        <fullName evidence="2">Uncharacterized protein</fullName>
    </submittedName>
</protein>
<feature type="transmembrane region" description="Helical" evidence="1">
    <location>
        <begin position="21"/>
        <end position="44"/>
    </location>
</feature>
<dbReference type="RefSeq" id="WP_099556775.1">
    <property type="nucleotide sequence ID" value="NZ_LT960614.1"/>
</dbReference>
<dbReference type="EMBL" id="LT960614">
    <property type="protein sequence ID" value="SON56387.1"/>
    <property type="molecule type" value="Genomic_DNA"/>
</dbReference>
<evidence type="ECO:0000256" key="1">
    <source>
        <dbReference type="SAM" id="Phobius"/>
    </source>
</evidence>
<keyword evidence="1" id="KW-1133">Transmembrane helix</keyword>
<dbReference type="KEGG" id="hdi:HDIA_2846"/>
<feature type="transmembrane region" description="Helical" evidence="1">
    <location>
        <begin position="56"/>
        <end position="75"/>
    </location>
</feature>
<evidence type="ECO:0000313" key="3">
    <source>
        <dbReference type="Proteomes" id="UP000223606"/>
    </source>
</evidence>
<name>A0A2C9D7U5_9HYPH</name>
<keyword evidence="1" id="KW-0472">Membrane</keyword>
<accession>A0A2C9D7U5</accession>
<keyword evidence="3" id="KW-1185">Reference proteome</keyword>
<organism evidence="2 3">
    <name type="scientific">Hartmannibacter diazotrophicus</name>
    <dbReference type="NCBI Taxonomy" id="1482074"/>
    <lineage>
        <taxon>Bacteria</taxon>
        <taxon>Pseudomonadati</taxon>
        <taxon>Pseudomonadota</taxon>
        <taxon>Alphaproteobacteria</taxon>
        <taxon>Hyphomicrobiales</taxon>
        <taxon>Pleomorphomonadaceae</taxon>
        <taxon>Hartmannibacter</taxon>
    </lineage>
</organism>
<dbReference type="Proteomes" id="UP000223606">
    <property type="component" value="Chromosome 1"/>
</dbReference>
<reference evidence="3" key="1">
    <citation type="submission" date="2017-09" db="EMBL/GenBank/DDBJ databases">
        <title>Genome sequence of Nannocystis excedens DSM 71.</title>
        <authorList>
            <person name="Blom J."/>
        </authorList>
    </citation>
    <scope>NUCLEOTIDE SEQUENCE [LARGE SCALE GENOMIC DNA]</scope>
    <source>
        <strain evidence="3">type strain: E19</strain>
    </source>
</reference>
<keyword evidence="1" id="KW-0812">Transmembrane</keyword>
<evidence type="ECO:0000313" key="2">
    <source>
        <dbReference type="EMBL" id="SON56387.1"/>
    </source>
</evidence>